<keyword evidence="3" id="KW-1185">Reference proteome</keyword>
<feature type="transmembrane region" description="Helical" evidence="1">
    <location>
        <begin position="56"/>
        <end position="75"/>
    </location>
</feature>
<feature type="transmembrane region" description="Helical" evidence="1">
    <location>
        <begin position="95"/>
        <end position="113"/>
    </location>
</feature>
<protein>
    <submittedName>
        <fullName evidence="2">Uncharacterized protein</fullName>
    </submittedName>
</protein>
<evidence type="ECO:0000313" key="2">
    <source>
        <dbReference type="EMBL" id="REF87888.1"/>
    </source>
</evidence>
<accession>A0A3D9Z1B5</accession>
<organism evidence="2 3">
    <name type="scientific">Methylovirgula ligni</name>
    <dbReference type="NCBI Taxonomy" id="569860"/>
    <lineage>
        <taxon>Bacteria</taxon>
        <taxon>Pseudomonadati</taxon>
        <taxon>Pseudomonadota</taxon>
        <taxon>Alphaproteobacteria</taxon>
        <taxon>Hyphomicrobiales</taxon>
        <taxon>Beijerinckiaceae</taxon>
        <taxon>Methylovirgula</taxon>
    </lineage>
</organism>
<evidence type="ECO:0000313" key="3">
    <source>
        <dbReference type="Proteomes" id="UP000256900"/>
    </source>
</evidence>
<dbReference type="EMBL" id="QUMO01000002">
    <property type="protein sequence ID" value="REF87888.1"/>
    <property type="molecule type" value="Genomic_DNA"/>
</dbReference>
<feature type="transmembrane region" description="Helical" evidence="1">
    <location>
        <begin position="26"/>
        <end position="44"/>
    </location>
</feature>
<gene>
    <name evidence="2" type="ORF">DES32_1525</name>
</gene>
<keyword evidence="1" id="KW-0472">Membrane</keyword>
<keyword evidence="1" id="KW-1133">Transmembrane helix</keyword>
<comment type="caution">
    <text evidence="2">The sequence shown here is derived from an EMBL/GenBank/DDBJ whole genome shotgun (WGS) entry which is preliminary data.</text>
</comment>
<proteinExistence type="predicted"/>
<evidence type="ECO:0000256" key="1">
    <source>
        <dbReference type="SAM" id="Phobius"/>
    </source>
</evidence>
<reference evidence="2 3" key="1">
    <citation type="submission" date="2018-08" db="EMBL/GenBank/DDBJ databases">
        <title>Genomic Encyclopedia of Type Strains, Phase IV (KMG-IV): sequencing the most valuable type-strain genomes for metagenomic binning, comparative biology and taxonomic classification.</title>
        <authorList>
            <person name="Goeker M."/>
        </authorList>
    </citation>
    <scope>NUCLEOTIDE SEQUENCE [LARGE SCALE GENOMIC DNA]</scope>
    <source>
        <strain evidence="2 3">BW863</strain>
    </source>
</reference>
<keyword evidence="1" id="KW-0812">Transmembrane</keyword>
<dbReference type="AlphaFoldDB" id="A0A3D9Z1B5"/>
<name>A0A3D9Z1B5_9HYPH</name>
<sequence>MAFGEGDPVARAGARIMNRDFNWADLAAFIFCGLIAVPLCDAGFHSIVEDYRRLSGYVAVVAGLIIGSFGFSFHWIKLRVSQRVRNSLETKVLRWWPAAMLLAAAFFLGPEIYRRAVPAPAPTVIKLTATTTTPLPPENLSKETIVELLSETGQIADLVEKVGLPQADRWRTRLMTQNPEQACSGVDNSGLQNELVGVRNALSYANANLGNVLKQNRIDQGTLLKIFPNSDAGGFADATGGLNTYNQAIYDVGPHPSCSTLVTSYRVLLAFVNFDRALERFSIWLAGTQGNVNRYRDALRLQLRQKS</sequence>
<dbReference type="RefSeq" id="WP_129396534.1">
    <property type="nucleotide sequence ID" value="NZ_CP025086.1"/>
</dbReference>
<dbReference type="Proteomes" id="UP000256900">
    <property type="component" value="Unassembled WGS sequence"/>
</dbReference>